<evidence type="ECO:0000256" key="8">
    <source>
        <dbReference type="RuleBase" id="RU367011"/>
    </source>
</evidence>
<keyword evidence="10" id="KW-1185">Reference proteome</keyword>
<dbReference type="AlphaFoldDB" id="A0A914C7F7"/>
<keyword evidence="4 8" id="KW-0479">Metal-binding</keyword>
<keyword evidence="5 8" id="KW-0862">Zinc</keyword>
<name>A0A914C7F7_9BILA</name>
<dbReference type="CDD" id="cd00326">
    <property type="entry name" value="alpha_CA"/>
    <property type="match status" value="1"/>
</dbReference>
<dbReference type="InterPro" id="IPR001148">
    <property type="entry name" value="CA_dom"/>
</dbReference>
<dbReference type="PROSITE" id="PS00162">
    <property type="entry name" value="ALPHA_CA_1"/>
    <property type="match status" value="1"/>
</dbReference>
<dbReference type="InterPro" id="IPR018338">
    <property type="entry name" value="Carbonic_anhydrase_a-class_CS"/>
</dbReference>
<proteinExistence type="inferred from homology"/>
<evidence type="ECO:0000256" key="7">
    <source>
        <dbReference type="ARBA" id="ARBA00048348"/>
    </source>
</evidence>
<feature type="domain" description="Alpha-carbonic anhydrase" evidence="9">
    <location>
        <begin position="1"/>
        <end position="191"/>
    </location>
</feature>
<dbReference type="Pfam" id="PF00194">
    <property type="entry name" value="Carb_anhydrase"/>
    <property type="match status" value="1"/>
</dbReference>
<dbReference type="SUPFAM" id="SSF51069">
    <property type="entry name" value="Carbonic anhydrase"/>
    <property type="match status" value="1"/>
</dbReference>
<evidence type="ECO:0000313" key="11">
    <source>
        <dbReference type="WBParaSite" id="ACRNAN_Path_494.g1864.t1"/>
    </source>
</evidence>
<dbReference type="PANTHER" id="PTHR18952">
    <property type="entry name" value="CARBONIC ANHYDRASE"/>
    <property type="match status" value="1"/>
</dbReference>
<accession>A0A914C7F7</accession>
<dbReference type="PANTHER" id="PTHR18952:SF265">
    <property type="entry name" value="CARBONIC ANHYDRASE"/>
    <property type="match status" value="1"/>
</dbReference>
<dbReference type="EC" id="4.2.1.1" evidence="3 8"/>
<comment type="similarity">
    <text evidence="2 8">Belongs to the alpha-carbonic anhydrase family.</text>
</comment>
<dbReference type="Gene3D" id="3.10.200.10">
    <property type="entry name" value="Alpha carbonic anhydrase"/>
    <property type="match status" value="1"/>
</dbReference>
<evidence type="ECO:0000256" key="4">
    <source>
        <dbReference type="ARBA" id="ARBA00022723"/>
    </source>
</evidence>
<sequence length="191" mass="21407">MAENDGHRAVFTPINCSPTPYITGGNLPYRYDLVSFHFHHLSEHTVNGNHYPLEVHFVLTRHGKPLSTTITDTTSTQAAAIAVFFKRGSEPTPIDPLVQAMQTILPASGNTATVKSYDISSLLPKNKSLYYRYKGSLGEGPPCNEAFLWTVMKQTKPVTQSQIDLFTQLNKNVDNGYPFNNRQFSQRMNMP</sequence>
<evidence type="ECO:0000256" key="2">
    <source>
        <dbReference type="ARBA" id="ARBA00010718"/>
    </source>
</evidence>
<evidence type="ECO:0000256" key="1">
    <source>
        <dbReference type="ARBA" id="ARBA00002904"/>
    </source>
</evidence>
<dbReference type="InterPro" id="IPR023561">
    <property type="entry name" value="Carbonic_anhydrase_a-class"/>
</dbReference>
<comment type="function">
    <text evidence="1 8">Reversible hydration of carbon dioxide.</text>
</comment>
<protein>
    <recommendedName>
        <fullName evidence="3 8">Carbonic anhydrase</fullName>
        <ecNumber evidence="3 8">4.2.1.1</ecNumber>
    </recommendedName>
</protein>
<comment type="catalytic activity">
    <reaction evidence="7 8">
        <text>hydrogencarbonate + H(+) = CO2 + H2O</text>
        <dbReference type="Rhea" id="RHEA:10748"/>
        <dbReference type="ChEBI" id="CHEBI:15377"/>
        <dbReference type="ChEBI" id="CHEBI:15378"/>
        <dbReference type="ChEBI" id="CHEBI:16526"/>
        <dbReference type="ChEBI" id="CHEBI:17544"/>
        <dbReference type="EC" id="4.2.1.1"/>
    </reaction>
</comment>
<organism evidence="10 11">
    <name type="scientific">Acrobeloides nanus</name>
    <dbReference type="NCBI Taxonomy" id="290746"/>
    <lineage>
        <taxon>Eukaryota</taxon>
        <taxon>Metazoa</taxon>
        <taxon>Ecdysozoa</taxon>
        <taxon>Nematoda</taxon>
        <taxon>Chromadorea</taxon>
        <taxon>Rhabditida</taxon>
        <taxon>Tylenchina</taxon>
        <taxon>Cephalobomorpha</taxon>
        <taxon>Cephaloboidea</taxon>
        <taxon>Cephalobidae</taxon>
        <taxon>Acrobeloides</taxon>
    </lineage>
</organism>
<dbReference type="WBParaSite" id="ACRNAN_Path_494.g1864.t1">
    <property type="protein sequence ID" value="ACRNAN_Path_494.g1864.t1"/>
    <property type="gene ID" value="ACRNAN_Path_494.g1864"/>
</dbReference>
<keyword evidence="6 8" id="KW-0456">Lyase</keyword>
<evidence type="ECO:0000256" key="3">
    <source>
        <dbReference type="ARBA" id="ARBA00012925"/>
    </source>
</evidence>
<dbReference type="SMART" id="SM01057">
    <property type="entry name" value="Carb_anhydrase"/>
    <property type="match status" value="1"/>
</dbReference>
<dbReference type="Proteomes" id="UP000887540">
    <property type="component" value="Unplaced"/>
</dbReference>
<dbReference type="PROSITE" id="PS51144">
    <property type="entry name" value="ALPHA_CA_2"/>
    <property type="match status" value="1"/>
</dbReference>
<evidence type="ECO:0000313" key="10">
    <source>
        <dbReference type="Proteomes" id="UP000887540"/>
    </source>
</evidence>
<evidence type="ECO:0000256" key="5">
    <source>
        <dbReference type="ARBA" id="ARBA00022833"/>
    </source>
</evidence>
<comment type="cofactor">
    <cofactor evidence="8">
        <name>Zn(2+)</name>
        <dbReference type="ChEBI" id="CHEBI:29105"/>
    </cofactor>
</comment>
<dbReference type="GO" id="GO:0008270">
    <property type="term" value="F:zinc ion binding"/>
    <property type="evidence" value="ECO:0007669"/>
    <property type="project" value="UniProtKB-UniRule"/>
</dbReference>
<dbReference type="InterPro" id="IPR036398">
    <property type="entry name" value="CA_dom_sf"/>
</dbReference>
<evidence type="ECO:0000259" key="9">
    <source>
        <dbReference type="PROSITE" id="PS51144"/>
    </source>
</evidence>
<evidence type="ECO:0000256" key="6">
    <source>
        <dbReference type="ARBA" id="ARBA00023239"/>
    </source>
</evidence>
<dbReference type="GO" id="GO:0004089">
    <property type="term" value="F:carbonate dehydratase activity"/>
    <property type="evidence" value="ECO:0007669"/>
    <property type="project" value="UniProtKB-UniRule"/>
</dbReference>
<reference evidence="11" key="1">
    <citation type="submission" date="2022-11" db="UniProtKB">
        <authorList>
            <consortium name="WormBaseParasite"/>
        </authorList>
    </citation>
    <scope>IDENTIFICATION</scope>
</reference>